<sequence>MCVSTELSCRNVLKKRFVFYGRDRVYAGVSAPSQMECWPLCRFGAGAWSKRTLKTQKFPPETAVRHDNKYD</sequence>
<reference evidence="2" key="1">
    <citation type="journal article" date="2019" name="Int. J. Syst. Evol. Microbiol.">
        <title>The Global Catalogue of Microorganisms (GCM) 10K type strain sequencing project: providing services to taxonomists for standard genome sequencing and annotation.</title>
        <authorList>
            <consortium name="The Broad Institute Genomics Platform"/>
            <consortium name="The Broad Institute Genome Sequencing Center for Infectious Disease"/>
            <person name="Wu L."/>
            <person name="Ma J."/>
        </authorList>
    </citation>
    <scope>NUCLEOTIDE SEQUENCE [LARGE SCALE GENOMIC DNA]</scope>
    <source>
        <strain evidence="2">CGMCC 1.15341</strain>
    </source>
</reference>
<proteinExistence type="predicted"/>
<evidence type="ECO:0000313" key="1">
    <source>
        <dbReference type="EMBL" id="GGB84769.1"/>
    </source>
</evidence>
<name>A0ABQ1K547_9GAMM</name>
<evidence type="ECO:0000313" key="2">
    <source>
        <dbReference type="Proteomes" id="UP000629025"/>
    </source>
</evidence>
<comment type="caution">
    <text evidence="1">The sequence shown here is derived from an EMBL/GenBank/DDBJ whole genome shotgun (WGS) entry which is preliminary data.</text>
</comment>
<accession>A0ABQ1K547</accession>
<dbReference type="Proteomes" id="UP000629025">
    <property type="component" value="Unassembled WGS sequence"/>
</dbReference>
<dbReference type="EMBL" id="BMIJ01000001">
    <property type="protein sequence ID" value="GGB84769.1"/>
    <property type="molecule type" value="Genomic_DNA"/>
</dbReference>
<protein>
    <submittedName>
        <fullName evidence="1">Uncharacterized protein</fullName>
    </submittedName>
</protein>
<organism evidence="1 2">
    <name type="scientific">Marinobacterium zhoushanense</name>
    <dbReference type="NCBI Taxonomy" id="1679163"/>
    <lineage>
        <taxon>Bacteria</taxon>
        <taxon>Pseudomonadati</taxon>
        <taxon>Pseudomonadota</taxon>
        <taxon>Gammaproteobacteria</taxon>
        <taxon>Oceanospirillales</taxon>
        <taxon>Oceanospirillaceae</taxon>
        <taxon>Marinobacterium</taxon>
    </lineage>
</organism>
<gene>
    <name evidence="1" type="ORF">GCM10011352_08280</name>
</gene>
<keyword evidence="2" id="KW-1185">Reference proteome</keyword>